<comment type="caution">
    <text evidence="12">The sequence shown here is derived from an EMBL/GenBank/DDBJ whole genome shotgun (WGS) entry which is preliminary data.</text>
</comment>
<keyword evidence="9" id="KW-0472">Membrane</keyword>
<sequence>MSEPGQPSRAGTRFGPYQLQRLLGKGGMGEVYEAYDTVKDRTVAVKLLPESLAKNLDYQERFRRESRAAARLQEPHVIPIHDWGEIDGVLYIDMRLVPGEDLRAVLRRETLLSPARAVGIIGQIAAALDAAHADHLVHRDVKPENILLTANDFAYLVDFGIANNETDPSLTKVGTAIGSYAYMAPERFDSGGVTKRADIYSLACVLHECLTGAPPYPTTSVSVLIMSHVNAPPSRPGAHQPGITPVLDAVVVRGLAKNPADRFESAGDFARAAQQALIGTGPDGVYIPAPPTVPNAPVFGERNQPPQPMPPGGSRNAPPPLPPPPNWQQPSGQPYAPPTKSSGSRIVVGALLVVLLALGVIFGWIYLTRSGDDGSATARDGVTTSESSSESTNPPPTTAEQVSLPSGAQPCDQLYPETSAYTASAKGTLITSCPFAEEVRVAYAGSGPPGESRPVVAISPVTQQAYTMDCTASGPLVTCTGGDNAVVYVY</sequence>
<dbReference type="GO" id="GO:0004674">
    <property type="term" value="F:protein serine/threonine kinase activity"/>
    <property type="evidence" value="ECO:0007669"/>
    <property type="project" value="UniProtKB-EC"/>
</dbReference>
<feature type="region of interest" description="Disordered" evidence="8">
    <location>
        <begin position="289"/>
        <end position="341"/>
    </location>
</feature>
<dbReference type="CDD" id="cd14014">
    <property type="entry name" value="STKc_PknB_like"/>
    <property type="match status" value="1"/>
</dbReference>
<evidence type="ECO:0000313" key="13">
    <source>
        <dbReference type="Proteomes" id="UP001609176"/>
    </source>
</evidence>
<evidence type="ECO:0000313" key="12">
    <source>
        <dbReference type="EMBL" id="MFH5245078.1"/>
    </source>
</evidence>
<gene>
    <name evidence="12" type="ORF">ACHIPV_24820</name>
    <name evidence="11" type="ORF">ACHIRB_10955</name>
</gene>
<feature type="binding site" evidence="7">
    <location>
        <position position="46"/>
    </location>
    <ligand>
        <name>ATP</name>
        <dbReference type="ChEBI" id="CHEBI:30616"/>
    </ligand>
</feature>
<evidence type="ECO:0000256" key="2">
    <source>
        <dbReference type="ARBA" id="ARBA00022527"/>
    </source>
</evidence>
<proteinExistence type="predicted"/>
<feature type="region of interest" description="Disordered" evidence="8">
    <location>
        <begin position="373"/>
        <end position="407"/>
    </location>
</feature>
<keyword evidence="3 12" id="KW-0808">Transferase</keyword>
<dbReference type="SMART" id="SM00220">
    <property type="entry name" value="S_TKc"/>
    <property type="match status" value="1"/>
</dbReference>
<dbReference type="Gene3D" id="1.10.510.10">
    <property type="entry name" value="Transferase(Phosphotransferase) domain 1"/>
    <property type="match status" value="1"/>
</dbReference>
<dbReference type="SUPFAM" id="SSF56112">
    <property type="entry name" value="Protein kinase-like (PK-like)"/>
    <property type="match status" value="1"/>
</dbReference>
<name>A0ABW7KUC9_9NOCA</name>
<evidence type="ECO:0000256" key="9">
    <source>
        <dbReference type="SAM" id="Phobius"/>
    </source>
</evidence>
<evidence type="ECO:0000256" key="6">
    <source>
        <dbReference type="ARBA" id="ARBA00022840"/>
    </source>
</evidence>
<dbReference type="PROSITE" id="PS00107">
    <property type="entry name" value="PROTEIN_KINASE_ATP"/>
    <property type="match status" value="1"/>
</dbReference>
<keyword evidence="4 7" id="KW-0547">Nucleotide-binding</keyword>
<protein>
    <recommendedName>
        <fullName evidence="1">non-specific serine/threonine protein kinase</fullName>
        <ecNumber evidence="1">2.7.11.1</ecNumber>
    </recommendedName>
</protein>
<feature type="domain" description="Protein kinase" evidence="10">
    <location>
        <begin position="17"/>
        <end position="278"/>
    </location>
</feature>
<feature type="transmembrane region" description="Helical" evidence="9">
    <location>
        <begin position="346"/>
        <end position="367"/>
    </location>
</feature>
<keyword evidence="2" id="KW-0723">Serine/threonine-protein kinase</keyword>
<evidence type="ECO:0000259" key="10">
    <source>
        <dbReference type="PROSITE" id="PS50011"/>
    </source>
</evidence>
<evidence type="ECO:0000256" key="1">
    <source>
        <dbReference type="ARBA" id="ARBA00012513"/>
    </source>
</evidence>
<dbReference type="EC" id="2.7.11.1" evidence="1"/>
<evidence type="ECO:0000256" key="3">
    <source>
        <dbReference type="ARBA" id="ARBA00022679"/>
    </source>
</evidence>
<evidence type="ECO:0000256" key="8">
    <source>
        <dbReference type="SAM" id="MobiDB-lite"/>
    </source>
</evidence>
<dbReference type="PANTHER" id="PTHR43289:SF6">
    <property type="entry name" value="SERINE_THREONINE-PROTEIN KINASE NEKL-3"/>
    <property type="match status" value="1"/>
</dbReference>
<keyword evidence="5 12" id="KW-0418">Kinase</keyword>
<dbReference type="Proteomes" id="UP001609176">
    <property type="component" value="Unassembled WGS sequence"/>
</dbReference>
<evidence type="ECO:0000256" key="7">
    <source>
        <dbReference type="PROSITE-ProRule" id="PRU10141"/>
    </source>
</evidence>
<evidence type="ECO:0000313" key="11">
    <source>
        <dbReference type="EMBL" id="MFH5229091.1"/>
    </source>
</evidence>
<dbReference type="PROSITE" id="PS00108">
    <property type="entry name" value="PROTEIN_KINASE_ST"/>
    <property type="match status" value="1"/>
</dbReference>
<dbReference type="InterPro" id="IPR017441">
    <property type="entry name" value="Protein_kinase_ATP_BS"/>
</dbReference>
<keyword evidence="14" id="KW-1185">Reference proteome</keyword>
<feature type="compositionally biased region" description="Pro residues" evidence="8">
    <location>
        <begin position="305"/>
        <end position="327"/>
    </location>
</feature>
<dbReference type="PANTHER" id="PTHR43289">
    <property type="entry name" value="MITOGEN-ACTIVATED PROTEIN KINASE KINASE KINASE 20-RELATED"/>
    <property type="match status" value="1"/>
</dbReference>
<evidence type="ECO:0000256" key="5">
    <source>
        <dbReference type="ARBA" id="ARBA00022777"/>
    </source>
</evidence>
<dbReference type="InterPro" id="IPR008271">
    <property type="entry name" value="Ser/Thr_kinase_AS"/>
</dbReference>
<dbReference type="EMBL" id="JBIMSN010000044">
    <property type="protein sequence ID" value="MFH5229091.1"/>
    <property type="molecule type" value="Genomic_DNA"/>
</dbReference>
<keyword evidence="9" id="KW-0812">Transmembrane</keyword>
<accession>A0ABW7KUC9</accession>
<reference evidence="13 14" key="1">
    <citation type="submission" date="2024-10" db="EMBL/GenBank/DDBJ databases">
        <authorList>
            <person name="Riesco R."/>
        </authorList>
    </citation>
    <scope>NUCLEOTIDE SEQUENCE [LARGE SCALE GENOMIC DNA]</scope>
    <source>
        <strain evidence="12 13">NCIMB 15448</strain>
        <strain evidence="11 14">NCIMB 15450</strain>
    </source>
</reference>
<dbReference type="InterPro" id="IPR011009">
    <property type="entry name" value="Kinase-like_dom_sf"/>
</dbReference>
<organism evidence="12 13">
    <name type="scientific">Antrihabitans spumae</name>
    <dbReference type="NCBI Taxonomy" id="3373370"/>
    <lineage>
        <taxon>Bacteria</taxon>
        <taxon>Bacillati</taxon>
        <taxon>Actinomycetota</taxon>
        <taxon>Actinomycetes</taxon>
        <taxon>Mycobacteriales</taxon>
        <taxon>Nocardiaceae</taxon>
        <taxon>Antrihabitans</taxon>
    </lineage>
</organism>
<dbReference type="PROSITE" id="PS50011">
    <property type="entry name" value="PROTEIN_KINASE_DOM"/>
    <property type="match status" value="1"/>
</dbReference>
<dbReference type="InterPro" id="IPR000719">
    <property type="entry name" value="Prot_kinase_dom"/>
</dbReference>
<dbReference type="EMBL" id="JBIMSP010000060">
    <property type="protein sequence ID" value="MFH5245078.1"/>
    <property type="molecule type" value="Genomic_DNA"/>
</dbReference>
<keyword evidence="9" id="KW-1133">Transmembrane helix</keyword>
<feature type="compositionally biased region" description="Low complexity" evidence="8">
    <location>
        <begin position="383"/>
        <end position="392"/>
    </location>
</feature>
<evidence type="ECO:0000256" key="4">
    <source>
        <dbReference type="ARBA" id="ARBA00022741"/>
    </source>
</evidence>
<dbReference type="Gene3D" id="3.30.200.20">
    <property type="entry name" value="Phosphorylase Kinase, domain 1"/>
    <property type="match status" value="1"/>
</dbReference>
<dbReference type="Pfam" id="PF00069">
    <property type="entry name" value="Pkinase"/>
    <property type="match status" value="1"/>
</dbReference>
<keyword evidence="6 7" id="KW-0067">ATP-binding</keyword>
<evidence type="ECO:0000313" key="14">
    <source>
        <dbReference type="Proteomes" id="UP001609219"/>
    </source>
</evidence>
<dbReference type="Proteomes" id="UP001609219">
    <property type="component" value="Unassembled WGS sequence"/>
</dbReference>
<dbReference type="RefSeq" id="WP_395126009.1">
    <property type="nucleotide sequence ID" value="NZ_JBIMSN010000044.1"/>
</dbReference>